<dbReference type="EC" id="1.1.1.37" evidence="5"/>
<dbReference type="InterPro" id="IPR011275">
    <property type="entry name" value="Malate_DH_type3"/>
</dbReference>
<dbReference type="InterPro" id="IPR001557">
    <property type="entry name" value="L-lactate/malate_DH"/>
</dbReference>
<evidence type="ECO:0000259" key="9">
    <source>
        <dbReference type="Pfam" id="PF00056"/>
    </source>
</evidence>
<evidence type="ECO:0000256" key="6">
    <source>
        <dbReference type="PIRSR" id="PIRSR000102-1"/>
    </source>
</evidence>
<dbReference type="NCBIfam" id="TIGR01763">
    <property type="entry name" value="MalateDH_bact"/>
    <property type="match status" value="1"/>
</dbReference>
<evidence type="ECO:0000256" key="4">
    <source>
        <dbReference type="ARBA" id="ARBA00023027"/>
    </source>
</evidence>
<protein>
    <recommendedName>
        <fullName evidence="5">Malate dehydrogenase</fullName>
        <ecNumber evidence="5">1.1.1.37</ecNumber>
    </recommendedName>
</protein>
<keyword evidence="4 5" id="KW-0520">NAD</keyword>
<dbReference type="SUPFAM" id="SSF56327">
    <property type="entry name" value="LDH C-terminal domain-like"/>
    <property type="match status" value="1"/>
</dbReference>
<dbReference type="PRINTS" id="PR00086">
    <property type="entry name" value="LLDHDRGNASE"/>
</dbReference>
<dbReference type="CDD" id="cd01339">
    <property type="entry name" value="LDH-like_MDH"/>
    <property type="match status" value="1"/>
</dbReference>
<reference evidence="11 12" key="1">
    <citation type="submission" date="2018-10" db="EMBL/GenBank/DDBJ databases">
        <title>An updated phylogeny of the Alphaproteobacteria reveals that the parasitic Rickettsiales and Holosporales have independent origins.</title>
        <authorList>
            <person name="Munoz-Gomez S.A."/>
            <person name="Hess S."/>
            <person name="Burger G."/>
            <person name="Lang B.F."/>
            <person name="Susko E."/>
            <person name="Slamovits C.H."/>
            <person name="Roger A.J."/>
        </authorList>
    </citation>
    <scope>NUCLEOTIDE SEQUENCE [LARGE SCALE GENOMIC DNA]</scope>
    <source>
        <strain evidence="11">HOLO01</strain>
    </source>
</reference>
<feature type="binding site" evidence="5 7">
    <location>
        <position position="88"/>
    </location>
    <ligand>
        <name>substrate</name>
    </ligand>
</feature>
<evidence type="ECO:0000313" key="11">
    <source>
        <dbReference type="EMBL" id="RZI46451.1"/>
    </source>
</evidence>
<feature type="binding site" evidence="5 8">
    <location>
        <position position="33"/>
    </location>
    <ligand>
        <name>NAD(+)</name>
        <dbReference type="ChEBI" id="CHEBI:57540"/>
    </ligand>
</feature>
<dbReference type="SUPFAM" id="SSF51735">
    <property type="entry name" value="NAD(P)-binding Rossmann-fold domains"/>
    <property type="match status" value="1"/>
</dbReference>
<feature type="active site" description="Proton acceptor" evidence="5 6">
    <location>
        <position position="175"/>
    </location>
</feature>
<dbReference type="GO" id="GO:0006089">
    <property type="term" value="P:lactate metabolic process"/>
    <property type="evidence" value="ECO:0007669"/>
    <property type="project" value="TreeGrafter"/>
</dbReference>
<dbReference type="InterPro" id="IPR001236">
    <property type="entry name" value="Lactate/malate_DH_N"/>
</dbReference>
<evidence type="ECO:0000256" key="5">
    <source>
        <dbReference type="HAMAP-Rule" id="MF_00487"/>
    </source>
</evidence>
<evidence type="ECO:0000313" key="12">
    <source>
        <dbReference type="Proteomes" id="UP000293550"/>
    </source>
</evidence>
<evidence type="ECO:0000256" key="7">
    <source>
        <dbReference type="PIRSR" id="PIRSR000102-2"/>
    </source>
</evidence>
<dbReference type="HAMAP" id="MF_00487">
    <property type="entry name" value="Malate_dehydrog_3"/>
    <property type="match status" value="1"/>
</dbReference>
<dbReference type="NCBIfam" id="NF004863">
    <property type="entry name" value="PRK06223.1"/>
    <property type="match status" value="1"/>
</dbReference>
<feature type="binding site" evidence="5 7">
    <location>
        <position position="120"/>
    </location>
    <ligand>
        <name>substrate</name>
    </ligand>
</feature>
<comment type="caution">
    <text evidence="11">The sequence shown here is derived from an EMBL/GenBank/DDBJ whole genome shotgun (WGS) entry which is preliminary data.</text>
</comment>
<dbReference type="OrthoDB" id="9802969at2"/>
<dbReference type="EMBL" id="SCFB01000004">
    <property type="protein sequence ID" value="RZI46451.1"/>
    <property type="molecule type" value="Genomic_DNA"/>
</dbReference>
<dbReference type="Gene3D" id="3.90.110.10">
    <property type="entry name" value="Lactate dehydrogenase/glycoside hydrolase, family 4, C-terminal"/>
    <property type="match status" value="1"/>
</dbReference>
<evidence type="ECO:0000256" key="3">
    <source>
        <dbReference type="ARBA" id="ARBA00023002"/>
    </source>
</evidence>
<sequence length="316" mass="33652">MRKKIGLIGGGNIGATLAHLILQRNLGDVVLVDIAEGVTQGKALDLYQAAAIDDLNGHIVGTQDYSALKGADAVVVTAGVPRKPGMSRDDLLQINSQIIKEIGQQIRQHCPKAFVVVVTNPLDAMVWLMQKSSGLPTHQVVGMAGILDSGRFRHFLAVALGVAVQDVKTFVLGGHGDNMVALPRHTTVAGIPLQTWIDQGKLSSQQLDDMIKRTQNGGAEIVNLMKTGSAYYAPASAALQMVEAYLFDEKRILPCAAFLNGEYGVKDIYAGVPVMIGAGGAEKVIELDLNAVEKQQFEASVSSVQKLVDDLKALGF</sequence>
<dbReference type="InterPro" id="IPR015955">
    <property type="entry name" value="Lactate_DH/Glyco_Ohase_4_C"/>
</dbReference>
<comment type="function">
    <text evidence="1 5">Catalyzes the reversible oxidation of malate to oxaloacetate.</text>
</comment>
<feature type="binding site" evidence="5 8">
    <location>
        <begin position="118"/>
        <end position="120"/>
    </location>
    <ligand>
        <name>NAD(+)</name>
        <dbReference type="ChEBI" id="CHEBI:57540"/>
    </ligand>
</feature>
<feature type="binding site" evidence="5 7">
    <location>
        <position position="151"/>
    </location>
    <ligand>
        <name>substrate</name>
    </ligand>
</feature>
<proteinExistence type="inferred from homology"/>
<evidence type="ECO:0000256" key="2">
    <source>
        <dbReference type="ARBA" id="ARBA00022532"/>
    </source>
</evidence>
<dbReference type="Proteomes" id="UP000293550">
    <property type="component" value="Unassembled WGS sequence"/>
</dbReference>
<dbReference type="InterPro" id="IPR022383">
    <property type="entry name" value="Lactate/malate_DH_C"/>
</dbReference>
<dbReference type="FunFam" id="3.40.50.720:FF:000018">
    <property type="entry name" value="Malate dehydrogenase"/>
    <property type="match status" value="1"/>
</dbReference>
<feature type="binding site" evidence="5 7">
    <location>
        <position position="82"/>
    </location>
    <ligand>
        <name>substrate</name>
    </ligand>
</feature>
<dbReference type="PANTHER" id="PTHR43128:SF16">
    <property type="entry name" value="L-LACTATE DEHYDROGENASE"/>
    <property type="match status" value="1"/>
</dbReference>
<keyword evidence="3 5" id="KW-0560">Oxidoreductase</keyword>
<comment type="catalytic activity">
    <reaction evidence="5">
        <text>(S)-malate + NAD(+) = oxaloacetate + NADH + H(+)</text>
        <dbReference type="Rhea" id="RHEA:21432"/>
        <dbReference type="ChEBI" id="CHEBI:15378"/>
        <dbReference type="ChEBI" id="CHEBI:15589"/>
        <dbReference type="ChEBI" id="CHEBI:16452"/>
        <dbReference type="ChEBI" id="CHEBI:57540"/>
        <dbReference type="ChEBI" id="CHEBI:57945"/>
        <dbReference type="EC" id="1.1.1.37"/>
    </reaction>
</comment>
<dbReference type="InterPro" id="IPR036291">
    <property type="entry name" value="NAD(P)-bd_dom_sf"/>
</dbReference>
<dbReference type="FunFam" id="3.90.110.10:FF:000004">
    <property type="entry name" value="Malate dehydrogenase"/>
    <property type="match status" value="1"/>
</dbReference>
<organism evidence="11 12">
    <name type="scientific">Candidatus Finniella inopinata</name>
    <dbReference type="NCBI Taxonomy" id="1696036"/>
    <lineage>
        <taxon>Bacteria</taxon>
        <taxon>Pseudomonadati</taxon>
        <taxon>Pseudomonadota</taxon>
        <taxon>Alphaproteobacteria</taxon>
        <taxon>Holosporales</taxon>
        <taxon>Candidatus Paracaedibacteraceae</taxon>
        <taxon>Candidatus Finniella</taxon>
    </lineage>
</organism>
<dbReference type="RefSeq" id="WP_130153555.1">
    <property type="nucleotide sequence ID" value="NZ_SCFB01000004.1"/>
</dbReference>
<dbReference type="GO" id="GO:0004459">
    <property type="term" value="F:L-lactate dehydrogenase (NAD+) activity"/>
    <property type="evidence" value="ECO:0007669"/>
    <property type="project" value="TreeGrafter"/>
</dbReference>
<dbReference type="Gene3D" id="3.40.50.720">
    <property type="entry name" value="NAD(P)-binding Rossmann-like Domain"/>
    <property type="match status" value="1"/>
</dbReference>
<feature type="binding site" evidence="5 8">
    <location>
        <begin position="9"/>
        <end position="14"/>
    </location>
    <ligand>
        <name>NAD(+)</name>
        <dbReference type="ChEBI" id="CHEBI:57540"/>
    </ligand>
</feature>
<evidence type="ECO:0000256" key="8">
    <source>
        <dbReference type="PIRSR" id="PIRSR000102-3"/>
    </source>
</evidence>
<keyword evidence="2 5" id="KW-0816">Tricarboxylic acid cycle</keyword>
<gene>
    <name evidence="5 11" type="primary">mdh</name>
    <name evidence="11" type="ORF">EQU50_02350</name>
</gene>
<dbReference type="PIRSF" id="PIRSF000102">
    <property type="entry name" value="Lac_mal_DH"/>
    <property type="match status" value="1"/>
</dbReference>
<keyword evidence="12" id="KW-1185">Reference proteome</keyword>
<dbReference type="AlphaFoldDB" id="A0A4Q7DHN5"/>
<name>A0A4Q7DHN5_9PROT</name>
<dbReference type="GO" id="GO:0006099">
    <property type="term" value="P:tricarboxylic acid cycle"/>
    <property type="evidence" value="ECO:0007669"/>
    <property type="project" value="UniProtKB-UniRule"/>
</dbReference>
<evidence type="ECO:0000256" key="1">
    <source>
        <dbReference type="ARBA" id="ARBA00003966"/>
    </source>
</evidence>
<feature type="domain" description="Lactate/malate dehydrogenase C-terminal" evidence="10">
    <location>
        <begin position="147"/>
        <end position="310"/>
    </location>
</feature>
<dbReference type="Pfam" id="PF00056">
    <property type="entry name" value="Ldh_1_N"/>
    <property type="match status" value="1"/>
</dbReference>
<dbReference type="Pfam" id="PF02866">
    <property type="entry name" value="Ldh_1_C"/>
    <property type="match status" value="1"/>
</dbReference>
<accession>A0A4Q7DHN5</accession>
<evidence type="ECO:0000259" key="10">
    <source>
        <dbReference type="Pfam" id="PF02866"/>
    </source>
</evidence>
<dbReference type="PANTHER" id="PTHR43128">
    <property type="entry name" value="L-2-HYDROXYCARBOXYLATE DEHYDROGENASE (NAD(P)(+))"/>
    <property type="match status" value="1"/>
</dbReference>
<feature type="binding site" evidence="5 8">
    <location>
        <position position="95"/>
    </location>
    <ligand>
        <name>NAD(+)</name>
        <dbReference type="ChEBI" id="CHEBI:57540"/>
    </ligand>
</feature>
<dbReference type="GO" id="GO:0030060">
    <property type="term" value="F:L-malate dehydrogenase (NAD+) activity"/>
    <property type="evidence" value="ECO:0007669"/>
    <property type="project" value="UniProtKB-UniRule"/>
</dbReference>
<feature type="domain" description="Lactate/malate dehydrogenase N-terminal" evidence="9">
    <location>
        <begin position="4"/>
        <end position="142"/>
    </location>
</feature>
<comment type="similarity">
    <text evidence="5">Belongs to the LDH/MDH superfamily. MDH type 3 family.</text>
</comment>